<dbReference type="InterPro" id="IPR006026">
    <property type="entry name" value="Peptidase_Metallo"/>
</dbReference>
<reference evidence="12" key="1">
    <citation type="submission" date="2022-11" db="UniProtKB">
        <authorList>
            <consortium name="WormBaseParasite"/>
        </authorList>
    </citation>
    <scope>IDENTIFICATION</scope>
</reference>
<feature type="binding site" evidence="9">
    <location>
        <position position="201"/>
    </location>
    <ligand>
        <name>Zn(2+)</name>
        <dbReference type="ChEBI" id="CHEBI:29105"/>
        <label>2</label>
        <note>catalytic</note>
    </ligand>
</feature>
<feature type="binding site" evidence="9">
    <location>
        <position position="211"/>
    </location>
    <ligand>
        <name>Zn(2+)</name>
        <dbReference type="ChEBI" id="CHEBI:29105"/>
        <label>2</label>
        <note>catalytic</note>
    </ligand>
</feature>
<dbReference type="InterPro" id="IPR021190">
    <property type="entry name" value="Pept_M10A"/>
</dbReference>
<feature type="domain" description="Peptidase metallopeptidase" evidence="10">
    <location>
        <begin position="64"/>
        <end position="247"/>
    </location>
</feature>
<name>A0A915Q0U9_9BILA</name>
<dbReference type="Pfam" id="PF00413">
    <property type="entry name" value="Peptidase_M10"/>
    <property type="match status" value="1"/>
</dbReference>
<keyword evidence="7" id="KW-0482">Metalloprotease</keyword>
<feature type="binding site" evidence="9">
    <location>
        <position position="182"/>
    </location>
    <ligand>
        <name>Ca(2+)</name>
        <dbReference type="ChEBI" id="CHEBI:29108"/>
        <label>3</label>
    </ligand>
</feature>
<dbReference type="GO" id="GO:0008270">
    <property type="term" value="F:zinc ion binding"/>
    <property type="evidence" value="ECO:0007669"/>
    <property type="project" value="InterPro"/>
</dbReference>
<feature type="binding site" evidence="9">
    <location>
        <position position="150"/>
    </location>
    <ligand>
        <name>Ca(2+)</name>
        <dbReference type="ChEBI" id="CHEBI:29108"/>
        <label>3</label>
    </ligand>
</feature>
<dbReference type="GO" id="GO:0030574">
    <property type="term" value="P:collagen catabolic process"/>
    <property type="evidence" value="ECO:0007669"/>
    <property type="project" value="TreeGrafter"/>
</dbReference>
<evidence type="ECO:0000313" key="12">
    <source>
        <dbReference type="WBParaSite" id="sdigi.contig7.g886.t1"/>
    </source>
</evidence>
<dbReference type="SUPFAM" id="SSF55486">
    <property type="entry name" value="Metalloproteases ('zincins'), catalytic domain"/>
    <property type="match status" value="1"/>
</dbReference>
<dbReference type="GO" id="GO:0006508">
    <property type="term" value="P:proteolysis"/>
    <property type="evidence" value="ECO:0007669"/>
    <property type="project" value="UniProtKB-KW"/>
</dbReference>
<proteinExistence type="inferred from homology"/>
<dbReference type="CDD" id="cd04278">
    <property type="entry name" value="ZnMc_MMP"/>
    <property type="match status" value="1"/>
</dbReference>
<evidence type="ECO:0000256" key="8">
    <source>
        <dbReference type="PIRSR" id="PIRSR621190-1"/>
    </source>
</evidence>
<dbReference type="Proteomes" id="UP000887581">
    <property type="component" value="Unplaced"/>
</dbReference>
<keyword evidence="4" id="KW-0732">Signal</keyword>
<feature type="binding site" evidence="9">
    <location>
        <position position="144"/>
    </location>
    <ligand>
        <name>Zn(2+)</name>
        <dbReference type="ChEBI" id="CHEBI:29105"/>
        <label>1</label>
    </ligand>
</feature>
<keyword evidence="5" id="KW-0378">Hydrolase</keyword>
<evidence type="ECO:0000313" key="11">
    <source>
        <dbReference type="Proteomes" id="UP000887581"/>
    </source>
</evidence>
<evidence type="ECO:0000256" key="5">
    <source>
        <dbReference type="ARBA" id="ARBA00022801"/>
    </source>
</evidence>
<feature type="binding site" evidence="9">
    <location>
        <position position="175"/>
    </location>
    <ligand>
        <name>Ca(2+)</name>
        <dbReference type="ChEBI" id="CHEBI:29108"/>
        <label>2</label>
    </ligand>
</feature>
<evidence type="ECO:0000256" key="1">
    <source>
        <dbReference type="ARBA" id="ARBA00010370"/>
    </source>
</evidence>
<feature type="binding site" evidence="9">
    <location>
        <position position="179"/>
    </location>
    <ligand>
        <name>Ca(2+)</name>
        <dbReference type="ChEBI" id="CHEBI:29108"/>
        <label>3</label>
    </ligand>
</feature>
<feature type="binding site" evidence="9">
    <location>
        <position position="205"/>
    </location>
    <ligand>
        <name>Zn(2+)</name>
        <dbReference type="ChEBI" id="CHEBI:29105"/>
        <label>2</label>
        <note>catalytic</note>
    </ligand>
</feature>
<feature type="binding site" evidence="9">
    <location>
        <position position="149"/>
    </location>
    <ligand>
        <name>Ca(2+)</name>
        <dbReference type="ChEBI" id="CHEBI:29108"/>
        <label>3</label>
    </ligand>
</feature>
<feature type="binding site" evidence="9">
    <location>
        <position position="182"/>
    </location>
    <ligand>
        <name>Ca(2+)</name>
        <dbReference type="ChEBI" id="CHEBI:29108"/>
        <label>1</label>
    </ligand>
</feature>
<keyword evidence="11" id="KW-1185">Reference proteome</keyword>
<dbReference type="InterPro" id="IPR033739">
    <property type="entry name" value="M10A_MMP"/>
</dbReference>
<dbReference type="PRINTS" id="PR00138">
    <property type="entry name" value="MATRIXIN"/>
</dbReference>
<dbReference type="GO" id="GO:0030198">
    <property type="term" value="P:extracellular matrix organization"/>
    <property type="evidence" value="ECO:0007669"/>
    <property type="project" value="TreeGrafter"/>
</dbReference>
<comment type="cofactor">
    <cofactor evidence="9">
        <name>Zn(2+)</name>
        <dbReference type="ChEBI" id="CHEBI:29105"/>
    </cofactor>
    <text evidence="9">Binds 2 Zn(2+) ions per subunit.</text>
</comment>
<sequence length="435" mass="50481">MAVDVVNDQQLIPVPSNYRSTNVLTYADNNNFDHKSDSDKLNHIQRYHRAVRIIKRKKRFAAAQTSRWDKMTSDNVLKLKWFISRYTRDMPRSEIRSVIRKSFAMWSTQTVINSMPSVKLQFDEAAYEGDADIVILWAEGDHGDAYKFDGTGNHTNILAHTFYPTYQEDGHLNGDIHLDDAEKWISDSRGDGTSFPNVFIHEIGHSLGLGHSKRADAIMYPIYKKDMIGNASFDLDDKCALNWNYIGPTNLCLFVWLMSEVLPRQIEHKMNDYASGMDFNIVQKLPGSGDSYSKIITFKEQLQEAGLPQCEDNNSVREKFERLLEKKLDFSIRHASEYGDVMCNFLAGLQKRMDGYGADKLFDQATLQVTSFDYLKILSQPLRFPLRRKQRRLHLEKSSSRHHRRHQTHTAANSIFNSQFFTDEFYKQFLKIYLQ</sequence>
<protein>
    <submittedName>
        <fullName evidence="12">Peptidase metallopeptidase domain-containing protein</fullName>
    </submittedName>
</protein>
<feature type="binding site" evidence="9">
    <location>
        <position position="219"/>
    </location>
    <ligand>
        <name>Zn(2+)</name>
        <dbReference type="ChEBI" id="CHEBI:29105"/>
        <label>2</label>
        <note>catalytic</note>
    </ligand>
</feature>
<evidence type="ECO:0000256" key="6">
    <source>
        <dbReference type="ARBA" id="ARBA00022833"/>
    </source>
</evidence>
<feature type="binding site" evidence="9">
    <location>
        <position position="132"/>
    </location>
    <ligand>
        <name>Ca(2+)</name>
        <dbReference type="ChEBI" id="CHEBI:29108"/>
        <label>2</label>
    </ligand>
</feature>
<comment type="similarity">
    <text evidence="1">Belongs to the peptidase M10A family.</text>
</comment>
<dbReference type="GO" id="GO:0031012">
    <property type="term" value="C:extracellular matrix"/>
    <property type="evidence" value="ECO:0007669"/>
    <property type="project" value="InterPro"/>
</dbReference>
<dbReference type="GO" id="GO:0005615">
    <property type="term" value="C:extracellular space"/>
    <property type="evidence" value="ECO:0007669"/>
    <property type="project" value="TreeGrafter"/>
</dbReference>
<feature type="binding site" evidence="9">
    <location>
        <position position="160"/>
    </location>
    <ligand>
        <name>Zn(2+)</name>
        <dbReference type="ChEBI" id="CHEBI:29105"/>
        <label>1</label>
    </ligand>
</feature>
<feature type="binding site" evidence="9">
    <location>
        <position position="180"/>
    </location>
    <ligand>
        <name>Ca(2+)</name>
        <dbReference type="ChEBI" id="CHEBI:29108"/>
        <label>1</label>
    </ligand>
</feature>
<dbReference type="AlphaFoldDB" id="A0A915Q0U9"/>
<dbReference type="WBParaSite" id="sdigi.contig7.g886.t1">
    <property type="protein sequence ID" value="sdigi.contig7.g886.t1"/>
    <property type="gene ID" value="sdigi.contig7.g886"/>
</dbReference>
<evidence type="ECO:0000256" key="3">
    <source>
        <dbReference type="ARBA" id="ARBA00022723"/>
    </source>
</evidence>
<dbReference type="SMART" id="SM00235">
    <property type="entry name" value="ZnMc"/>
    <property type="match status" value="1"/>
</dbReference>
<evidence type="ECO:0000256" key="2">
    <source>
        <dbReference type="ARBA" id="ARBA00022670"/>
    </source>
</evidence>
<dbReference type="InterPro" id="IPR024079">
    <property type="entry name" value="MetalloPept_cat_dom_sf"/>
</dbReference>
<dbReference type="Gene3D" id="3.40.390.10">
    <property type="entry name" value="Collagenase (Catalytic Domain)"/>
    <property type="match status" value="1"/>
</dbReference>
<keyword evidence="9" id="KW-0106">Calcium</keyword>
<keyword evidence="2" id="KW-0645">Protease</keyword>
<comment type="cofactor">
    <cofactor evidence="9">
        <name>Ca(2+)</name>
        <dbReference type="ChEBI" id="CHEBI:29108"/>
    </cofactor>
    <text evidence="9">Can bind about 5 Ca(2+) ions per subunit.</text>
</comment>
<dbReference type="InterPro" id="IPR001818">
    <property type="entry name" value="Pept_M10_metallopeptidase"/>
</dbReference>
<feature type="binding site" evidence="9">
    <location>
        <position position="177"/>
    </location>
    <ligand>
        <name>Zn(2+)</name>
        <dbReference type="ChEBI" id="CHEBI:29105"/>
        <label>1</label>
    </ligand>
</feature>
<keyword evidence="6 9" id="KW-0862">Zinc</keyword>
<dbReference type="PANTHER" id="PTHR10201:SF291">
    <property type="entry name" value="MATRIX METALLOPROTEINASE 1, ISOFORM C-RELATED"/>
    <property type="match status" value="1"/>
</dbReference>
<keyword evidence="3 9" id="KW-0479">Metal-binding</keyword>
<evidence type="ECO:0000259" key="10">
    <source>
        <dbReference type="SMART" id="SM00235"/>
    </source>
</evidence>
<accession>A0A915Q0U9</accession>
<evidence type="ECO:0000256" key="9">
    <source>
        <dbReference type="PIRSR" id="PIRSR621190-2"/>
    </source>
</evidence>
<dbReference type="PANTHER" id="PTHR10201">
    <property type="entry name" value="MATRIX METALLOPROTEINASE"/>
    <property type="match status" value="1"/>
</dbReference>
<evidence type="ECO:0000256" key="7">
    <source>
        <dbReference type="ARBA" id="ARBA00023049"/>
    </source>
</evidence>
<evidence type="ECO:0000256" key="4">
    <source>
        <dbReference type="ARBA" id="ARBA00022729"/>
    </source>
</evidence>
<feature type="binding site" evidence="9">
    <location>
        <position position="142"/>
    </location>
    <ligand>
        <name>Zn(2+)</name>
        <dbReference type="ChEBI" id="CHEBI:29105"/>
        <label>1</label>
    </ligand>
</feature>
<feature type="active site" evidence="8">
    <location>
        <position position="202"/>
    </location>
</feature>
<organism evidence="11 12">
    <name type="scientific">Setaria digitata</name>
    <dbReference type="NCBI Taxonomy" id="48799"/>
    <lineage>
        <taxon>Eukaryota</taxon>
        <taxon>Metazoa</taxon>
        <taxon>Ecdysozoa</taxon>
        <taxon>Nematoda</taxon>
        <taxon>Chromadorea</taxon>
        <taxon>Rhabditida</taxon>
        <taxon>Spirurina</taxon>
        <taxon>Spiruromorpha</taxon>
        <taxon>Filarioidea</taxon>
        <taxon>Setariidae</taxon>
        <taxon>Setaria</taxon>
    </lineage>
</organism>
<feature type="binding site" evidence="9">
    <location>
        <position position="89"/>
    </location>
    <ligand>
        <name>Ca(2+)</name>
        <dbReference type="ChEBI" id="CHEBI:29108"/>
        <label>1</label>
    </ligand>
</feature>
<dbReference type="GO" id="GO:0004222">
    <property type="term" value="F:metalloendopeptidase activity"/>
    <property type="evidence" value="ECO:0007669"/>
    <property type="project" value="InterPro"/>
</dbReference>